<protein>
    <submittedName>
        <fullName evidence="4">Histidine kinase</fullName>
    </submittedName>
</protein>
<organism evidence="4 5">
    <name type="scientific">Dinghuibacter silviterrae</name>
    <dbReference type="NCBI Taxonomy" id="1539049"/>
    <lineage>
        <taxon>Bacteria</taxon>
        <taxon>Pseudomonadati</taxon>
        <taxon>Bacteroidota</taxon>
        <taxon>Chitinophagia</taxon>
        <taxon>Chitinophagales</taxon>
        <taxon>Chitinophagaceae</taxon>
        <taxon>Dinghuibacter</taxon>
    </lineage>
</organism>
<dbReference type="Pfam" id="PF06580">
    <property type="entry name" value="His_kinase"/>
    <property type="match status" value="1"/>
</dbReference>
<dbReference type="Proteomes" id="UP000294498">
    <property type="component" value="Unassembled WGS sequence"/>
</dbReference>
<gene>
    <name evidence="4" type="ORF">EDB95_2219</name>
</gene>
<dbReference type="AlphaFoldDB" id="A0A4R8DUU9"/>
<dbReference type="InterPro" id="IPR010559">
    <property type="entry name" value="Sig_transdc_His_kin_internal"/>
</dbReference>
<keyword evidence="2" id="KW-0472">Membrane</keyword>
<keyword evidence="1" id="KW-0175">Coiled coil</keyword>
<evidence type="ECO:0000256" key="1">
    <source>
        <dbReference type="SAM" id="Coils"/>
    </source>
</evidence>
<dbReference type="PANTHER" id="PTHR34220">
    <property type="entry name" value="SENSOR HISTIDINE KINASE YPDA"/>
    <property type="match status" value="1"/>
</dbReference>
<dbReference type="SUPFAM" id="SSF55874">
    <property type="entry name" value="ATPase domain of HSP90 chaperone/DNA topoisomerase II/histidine kinase"/>
    <property type="match status" value="1"/>
</dbReference>
<evidence type="ECO:0000313" key="4">
    <source>
        <dbReference type="EMBL" id="TDX01187.1"/>
    </source>
</evidence>
<dbReference type="OrthoDB" id="9792992at2"/>
<feature type="transmembrane region" description="Helical" evidence="2">
    <location>
        <begin position="7"/>
        <end position="25"/>
    </location>
</feature>
<evidence type="ECO:0000256" key="2">
    <source>
        <dbReference type="SAM" id="Phobius"/>
    </source>
</evidence>
<accession>A0A4R8DUU9</accession>
<keyword evidence="4" id="KW-0418">Kinase</keyword>
<proteinExistence type="predicted"/>
<reference evidence="4 5" key="1">
    <citation type="submission" date="2019-03" db="EMBL/GenBank/DDBJ databases">
        <title>Genomic Encyclopedia of Type Strains, Phase IV (KMG-IV): sequencing the most valuable type-strain genomes for metagenomic binning, comparative biology and taxonomic classification.</title>
        <authorList>
            <person name="Goeker M."/>
        </authorList>
    </citation>
    <scope>NUCLEOTIDE SEQUENCE [LARGE SCALE GENOMIC DNA]</scope>
    <source>
        <strain evidence="4 5">DSM 100059</strain>
    </source>
</reference>
<keyword evidence="4" id="KW-0808">Transferase</keyword>
<comment type="caution">
    <text evidence="4">The sequence shown here is derived from an EMBL/GenBank/DDBJ whole genome shotgun (WGS) entry which is preliminary data.</text>
</comment>
<feature type="transmembrane region" description="Helical" evidence="2">
    <location>
        <begin position="37"/>
        <end position="58"/>
    </location>
</feature>
<feature type="domain" description="Signal transduction histidine kinase internal region" evidence="3">
    <location>
        <begin position="159"/>
        <end position="236"/>
    </location>
</feature>
<feature type="transmembrane region" description="Helical" evidence="2">
    <location>
        <begin position="115"/>
        <end position="131"/>
    </location>
</feature>
<feature type="coiled-coil region" evidence="1">
    <location>
        <begin position="139"/>
        <end position="166"/>
    </location>
</feature>
<sequence length="349" mass="40906">MKKFFRWGFPPLFGMMIYASIRLANDIQGGRQFWMRSWVLNSIEIASAILVSYPMVYVMDYFRRRNERCDTAPLTSRLIFREFGEVYLYTTLILNAVIIPMCALTDDGLQWQDVVYVNLLPPLFNVIYYAITRAMGSLRRNYEQQLQIQKISNDRLQTELRFLRAQFHPHFLFNALNTVYFQMEEDTARARQTVEKLSELLRYQLYDPQHLVPVERELRYLESFIDLQRQRMNDHLRLDVFFDPLLVRQMVYPLLLLPLVENAFKYAGGAYWINIRASLEKDAIRFEVSNAVPPEATLVGLGATANGAPRTGIGLDNLRRRLELLYPGRHEFRAAPEDTQFKATLVIPI</sequence>
<dbReference type="Gene3D" id="3.30.565.10">
    <property type="entry name" value="Histidine kinase-like ATPase, C-terminal domain"/>
    <property type="match status" value="1"/>
</dbReference>
<name>A0A4R8DUU9_9BACT</name>
<dbReference type="GO" id="GO:0000155">
    <property type="term" value="F:phosphorelay sensor kinase activity"/>
    <property type="evidence" value="ECO:0007669"/>
    <property type="project" value="InterPro"/>
</dbReference>
<keyword evidence="2" id="KW-1133">Transmembrane helix</keyword>
<evidence type="ECO:0000259" key="3">
    <source>
        <dbReference type="Pfam" id="PF06580"/>
    </source>
</evidence>
<dbReference type="InterPro" id="IPR036890">
    <property type="entry name" value="HATPase_C_sf"/>
</dbReference>
<dbReference type="RefSeq" id="WP_133993523.1">
    <property type="nucleotide sequence ID" value="NZ_SODV01000001.1"/>
</dbReference>
<dbReference type="EMBL" id="SODV01000001">
    <property type="protein sequence ID" value="TDX01187.1"/>
    <property type="molecule type" value="Genomic_DNA"/>
</dbReference>
<feature type="transmembrane region" description="Helical" evidence="2">
    <location>
        <begin position="86"/>
        <end position="103"/>
    </location>
</feature>
<keyword evidence="2" id="KW-0812">Transmembrane</keyword>
<keyword evidence="5" id="KW-1185">Reference proteome</keyword>
<evidence type="ECO:0000313" key="5">
    <source>
        <dbReference type="Proteomes" id="UP000294498"/>
    </source>
</evidence>
<dbReference type="GO" id="GO:0016020">
    <property type="term" value="C:membrane"/>
    <property type="evidence" value="ECO:0007669"/>
    <property type="project" value="InterPro"/>
</dbReference>
<dbReference type="PANTHER" id="PTHR34220:SF7">
    <property type="entry name" value="SENSOR HISTIDINE KINASE YPDA"/>
    <property type="match status" value="1"/>
</dbReference>
<dbReference type="InterPro" id="IPR050640">
    <property type="entry name" value="Bact_2-comp_sensor_kinase"/>
</dbReference>